<feature type="compositionally biased region" description="Basic and acidic residues" evidence="1">
    <location>
        <begin position="95"/>
        <end position="107"/>
    </location>
</feature>
<gene>
    <name evidence="2" type="ORF">HJG63_009998</name>
</gene>
<evidence type="ECO:0000256" key="1">
    <source>
        <dbReference type="SAM" id="MobiDB-lite"/>
    </source>
</evidence>
<evidence type="ECO:0000313" key="3">
    <source>
        <dbReference type="Proteomes" id="UP000593571"/>
    </source>
</evidence>
<evidence type="ECO:0000313" key="2">
    <source>
        <dbReference type="EMBL" id="KAF6395443.1"/>
    </source>
</evidence>
<organism evidence="2 3">
    <name type="scientific">Rousettus aegyptiacus</name>
    <name type="common">Egyptian fruit bat</name>
    <name type="synonym">Pteropus aegyptiacus</name>
    <dbReference type="NCBI Taxonomy" id="9407"/>
    <lineage>
        <taxon>Eukaryota</taxon>
        <taxon>Metazoa</taxon>
        <taxon>Chordata</taxon>
        <taxon>Craniata</taxon>
        <taxon>Vertebrata</taxon>
        <taxon>Euteleostomi</taxon>
        <taxon>Mammalia</taxon>
        <taxon>Eutheria</taxon>
        <taxon>Laurasiatheria</taxon>
        <taxon>Chiroptera</taxon>
        <taxon>Yinpterochiroptera</taxon>
        <taxon>Pteropodoidea</taxon>
        <taxon>Pteropodidae</taxon>
        <taxon>Rousettinae</taxon>
        <taxon>Rousettus</taxon>
    </lineage>
</organism>
<feature type="compositionally biased region" description="Pro residues" evidence="1">
    <location>
        <begin position="1"/>
        <end position="11"/>
    </location>
</feature>
<dbReference type="AlphaFoldDB" id="A0A7J8B9C5"/>
<protein>
    <submittedName>
        <fullName evidence="2">Uncharacterized protein</fullName>
    </submittedName>
</protein>
<keyword evidence="3" id="KW-1185">Reference proteome</keyword>
<sequence length="122" mass="13002">MERPEAGPPEGPRGRISIRGLSQHRPCAGRGTSPAGHSMHGCERAAEVPAFTALPFQEGQALNKDMNSTVVAAGQGLHRAQGGGPEEGTSWTPRLTEELEPTKHRPGETAWEGAEEERPGIF</sequence>
<accession>A0A7J8B9C5</accession>
<dbReference type="EMBL" id="JACASE010000018">
    <property type="protein sequence ID" value="KAF6395443.1"/>
    <property type="molecule type" value="Genomic_DNA"/>
</dbReference>
<reference evidence="2 3" key="1">
    <citation type="journal article" date="2020" name="Nature">
        <title>Six reference-quality genomes reveal evolution of bat adaptations.</title>
        <authorList>
            <person name="Jebb D."/>
            <person name="Huang Z."/>
            <person name="Pippel M."/>
            <person name="Hughes G.M."/>
            <person name="Lavrichenko K."/>
            <person name="Devanna P."/>
            <person name="Winkler S."/>
            <person name="Jermiin L.S."/>
            <person name="Skirmuntt E.C."/>
            <person name="Katzourakis A."/>
            <person name="Burkitt-Gray L."/>
            <person name="Ray D.A."/>
            <person name="Sullivan K.A.M."/>
            <person name="Roscito J.G."/>
            <person name="Kirilenko B.M."/>
            <person name="Davalos L.M."/>
            <person name="Corthals A.P."/>
            <person name="Power M.L."/>
            <person name="Jones G."/>
            <person name="Ransome R.D."/>
            <person name="Dechmann D.K.N."/>
            <person name="Locatelli A.G."/>
            <person name="Puechmaille S.J."/>
            <person name="Fedrigo O."/>
            <person name="Jarvis E.D."/>
            <person name="Hiller M."/>
            <person name="Vernes S.C."/>
            <person name="Myers E.W."/>
            <person name="Teeling E.C."/>
        </authorList>
    </citation>
    <scope>NUCLEOTIDE SEQUENCE [LARGE SCALE GENOMIC DNA]</scope>
    <source>
        <strain evidence="2">MRouAeg1</strain>
        <tissue evidence="2">Muscle</tissue>
    </source>
</reference>
<comment type="caution">
    <text evidence="2">The sequence shown here is derived from an EMBL/GenBank/DDBJ whole genome shotgun (WGS) entry which is preliminary data.</text>
</comment>
<feature type="region of interest" description="Disordered" evidence="1">
    <location>
        <begin position="77"/>
        <end position="122"/>
    </location>
</feature>
<proteinExistence type="predicted"/>
<dbReference type="Proteomes" id="UP000593571">
    <property type="component" value="Unassembled WGS sequence"/>
</dbReference>
<name>A0A7J8B9C5_ROUAE</name>
<feature type="region of interest" description="Disordered" evidence="1">
    <location>
        <begin position="1"/>
        <end position="40"/>
    </location>
</feature>